<dbReference type="RefSeq" id="WP_076466030.1">
    <property type="nucleotide sequence ID" value="NZ_FTMN01000013.1"/>
</dbReference>
<name>A0A1N6X9C1_9GAMM</name>
<accession>A0A1N6X9C1</accession>
<organism evidence="1 2">
    <name type="scientific">Marinobacterium stanieri</name>
    <dbReference type="NCBI Taxonomy" id="49186"/>
    <lineage>
        <taxon>Bacteria</taxon>
        <taxon>Pseudomonadati</taxon>
        <taxon>Pseudomonadota</taxon>
        <taxon>Gammaproteobacteria</taxon>
        <taxon>Oceanospirillales</taxon>
        <taxon>Oceanospirillaceae</taxon>
        <taxon>Marinobacterium</taxon>
    </lineage>
</organism>
<reference evidence="1 2" key="1">
    <citation type="submission" date="2017-01" db="EMBL/GenBank/DDBJ databases">
        <authorList>
            <person name="Mah S.A."/>
            <person name="Swanson W.J."/>
            <person name="Moy G.W."/>
            <person name="Vacquier V.D."/>
        </authorList>
    </citation>
    <scope>NUCLEOTIDE SEQUENCE [LARGE SCALE GENOMIC DNA]</scope>
    <source>
        <strain evidence="1 2">DSM 7027</strain>
    </source>
</reference>
<evidence type="ECO:0000313" key="1">
    <source>
        <dbReference type="EMBL" id="SIQ98942.1"/>
    </source>
</evidence>
<dbReference type="EMBL" id="FTMN01000013">
    <property type="protein sequence ID" value="SIQ98942.1"/>
    <property type="molecule type" value="Genomic_DNA"/>
</dbReference>
<protein>
    <submittedName>
        <fullName evidence="1">Uncharacterized protein</fullName>
    </submittedName>
</protein>
<evidence type="ECO:0000313" key="2">
    <source>
        <dbReference type="Proteomes" id="UP000186895"/>
    </source>
</evidence>
<proteinExistence type="predicted"/>
<dbReference type="Proteomes" id="UP000186895">
    <property type="component" value="Unassembled WGS sequence"/>
</dbReference>
<dbReference type="AlphaFoldDB" id="A0A1N6X9C1"/>
<sequence length="70" mass="7777">MHDERSVDFLMSLQPEQLDTIVAQLEIMATAKKAERANRFAPPAPPSDIGRLADSLGLDLSGIMREINRK</sequence>
<gene>
    <name evidence="1" type="ORF">SAMN05421647_11329</name>
</gene>
<keyword evidence="2" id="KW-1185">Reference proteome</keyword>